<reference evidence="2" key="3">
    <citation type="submission" date="2021-06" db="EMBL/GenBank/DDBJ databases">
        <title>Chromosome-level genome assembly for S. haematobium.</title>
        <authorList>
            <person name="Stroehlein A.J."/>
        </authorList>
    </citation>
    <scope>NUCLEOTIDE SEQUENCE</scope>
</reference>
<feature type="transmembrane region" description="Helical" evidence="1">
    <location>
        <begin position="98"/>
        <end position="122"/>
    </location>
</feature>
<dbReference type="EMBL" id="KL250498">
    <property type="protein sequence ID" value="KGB32281.1"/>
    <property type="molecule type" value="Genomic_DNA"/>
</dbReference>
<sequence length="355" mass="41776">MNHSYNHNDLLTISSITINNDSRIDSETHTITQICFSLAFCSTLIHLIFILYFKRIRKLYGFCIMIHCLFYSISYLMTLITCSLSKKTNLIHIIFGYLADYCILTTIIMNLKSSLMIVYLLLSRRENMNGYHGNYQLCNSSNVCLNHIKKLCYIMGHIMVIILPILCIVISIFLFETNNYISEDHKEFAVISCNLTPNYGHFYIFFPILFILLLLQFSCILIVIKLLIGQQQNTNHYHDSITTLWKTTNISARFWITLKFTITHSLVWLIAFLALIQASISLWHVFTLLYSLQAIYITVNCTFTRPILDLLYQWREEKMDYYKNEHHLLLINHILNTNQQNDKKQDRVNNVLINY</sequence>
<evidence type="ECO:0000313" key="4">
    <source>
        <dbReference type="Proteomes" id="UP000471633"/>
    </source>
</evidence>
<organism evidence="3">
    <name type="scientific">Schistosoma haematobium</name>
    <name type="common">Blood fluke</name>
    <dbReference type="NCBI Taxonomy" id="6185"/>
    <lineage>
        <taxon>Eukaryota</taxon>
        <taxon>Metazoa</taxon>
        <taxon>Spiralia</taxon>
        <taxon>Lophotrochozoa</taxon>
        <taxon>Platyhelminthes</taxon>
        <taxon>Trematoda</taxon>
        <taxon>Digenea</taxon>
        <taxon>Strigeidida</taxon>
        <taxon>Schistosomatoidea</taxon>
        <taxon>Schistosomatidae</taxon>
        <taxon>Schistosoma</taxon>
    </lineage>
</organism>
<feature type="transmembrane region" description="Helical" evidence="1">
    <location>
        <begin position="31"/>
        <end position="52"/>
    </location>
</feature>
<dbReference type="EMBL" id="AMPZ03000002">
    <property type="protein sequence ID" value="KAH9592604.1"/>
    <property type="molecule type" value="Genomic_DNA"/>
</dbReference>
<keyword evidence="4" id="KW-1185">Reference proteome</keyword>
<dbReference type="CTD" id="24588252"/>
<proteinExistence type="predicted"/>
<accession>A0A095AEN8</accession>
<protein>
    <recommendedName>
        <fullName evidence="5">G-protein coupled receptors family 1 profile domain-containing protein</fullName>
    </recommendedName>
</protein>
<evidence type="ECO:0000256" key="1">
    <source>
        <dbReference type="SAM" id="Phobius"/>
    </source>
</evidence>
<dbReference type="AlphaFoldDB" id="A0A095AEN8"/>
<feature type="transmembrane region" description="Helical" evidence="1">
    <location>
        <begin position="151"/>
        <end position="175"/>
    </location>
</feature>
<dbReference type="KEGG" id="shx:MS3_00004471"/>
<evidence type="ECO:0000313" key="3">
    <source>
        <dbReference type="EMBL" id="KGB32281.1"/>
    </source>
</evidence>
<evidence type="ECO:0008006" key="5">
    <source>
        <dbReference type="Google" id="ProtNLM"/>
    </source>
</evidence>
<gene>
    <name evidence="2" type="ORF">MS3_00004471</name>
    <name evidence="3" type="ORF">MS3_00431</name>
</gene>
<dbReference type="Gene3D" id="1.20.1070.10">
    <property type="entry name" value="Rhodopsin 7-helix transmembrane proteins"/>
    <property type="match status" value="1"/>
</dbReference>
<name>A0A095AEN8_SCHHA</name>
<keyword evidence="1" id="KW-0472">Membrane</keyword>
<keyword evidence="1" id="KW-0812">Transmembrane</keyword>
<feature type="transmembrane region" description="Helical" evidence="1">
    <location>
        <begin position="204"/>
        <end position="228"/>
    </location>
</feature>
<feature type="transmembrane region" description="Helical" evidence="1">
    <location>
        <begin position="292"/>
        <end position="312"/>
    </location>
</feature>
<dbReference type="RefSeq" id="XP_012792077.1">
    <property type="nucleotide sequence ID" value="XM_012936623.2"/>
</dbReference>
<keyword evidence="1" id="KW-1133">Transmembrane helix</keyword>
<evidence type="ECO:0000313" key="2">
    <source>
        <dbReference type="EMBL" id="KAH9592604.1"/>
    </source>
</evidence>
<dbReference type="Proteomes" id="UP000471633">
    <property type="component" value="Unassembled WGS sequence"/>
</dbReference>
<dbReference type="GeneID" id="24588252"/>
<reference evidence="3" key="1">
    <citation type="journal article" date="2012" name="Nat. Genet.">
        <title>Whole-genome sequence of Schistosoma haematobium.</title>
        <authorList>
            <person name="Young N.D."/>
            <person name="Jex A.R."/>
            <person name="Li B."/>
            <person name="Liu S."/>
            <person name="Yang L."/>
            <person name="Xiong Z."/>
            <person name="Li Y."/>
            <person name="Cantacessi C."/>
            <person name="Hall R.S."/>
            <person name="Xu X."/>
            <person name="Chen F."/>
            <person name="Wu X."/>
            <person name="Zerlotini A."/>
            <person name="Oliveira G."/>
            <person name="Hofmann A."/>
            <person name="Zhang G."/>
            <person name="Fang X."/>
            <person name="Kang Y."/>
            <person name="Campbell B.E."/>
            <person name="Loukas A."/>
            <person name="Ranganathan S."/>
            <person name="Rollinson D."/>
            <person name="Rinaldi G."/>
            <person name="Brindley P.J."/>
            <person name="Yang H."/>
            <person name="Wang J."/>
            <person name="Wang J."/>
            <person name="Gasser R.B."/>
        </authorList>
    </citation>
    <scope>NUCLEOTIDE SEQUENCE [LARGE SCALE GENOMIC DNA]</scope>
</reference>
<reference evidence="2" key="2">
    <citation type="journal article" date="2019" name="Gigascience">
        <title>High-quality Schistosoma haematobium genome achieved by single-molecule and long-range sequencing.</title>
        <authorList>
            <person name="Stroehlein A.J."/>
            <person name="Korhonen P.K."/>
            <person name="Chong T.M."/>
            <person name="Lim Y.L."/>
            <person name="Chan K.G."/>
            <person name="Webster B."/>
            <person name="Rollinson D."/>
            <person name="Brindley P.J."/>
            <person name="Gasser R.B."/>
            <person name="Young N.D."/>
        </authorList>
    </citation>
    <scope>NUCLEOTIDE SEQUENCE</scope>
</reference>
<reference evidence="2" key="4">
    <citation type="journal article" date="2022" name="PLoS Pathog.">
        <title>Chromosome-level genome of Schistosoma haematobium underpins genome-wide explorations of molecular variation.</title>
        <authorList>
            <person name="Stroehlein A.J."/>
            <person name="Korhonen P.K."/>
            <person name="Lee V.V."/>
            <person name="Ralph S.A."/>
            <person name="Mentink-Kane M."/>
            <person name="You H."/>
            <person name="McManus D.P."/>
            <person name="Tchuente L.T."/>
            <person name="Stothard J.R."/>
            <person name="Kaur P."/>
            <person name="Dudchenko O."/>
            <person name="Aiden E.L."/>
            <person name="Yang B."/>
            <person name="Yang H."/>
            <person name="Emery A.M."/>
            <person name="Webster B.L."/>
            <person name="Brindley P.J."/>
            <person name="Rollinson D."/>
            <person name="Chang B.C.H."/>
            <person name="Gasser R.B."/>
            <person name="Young N.D."/>
        </authorList>
    </citation>
    <scope>NUCLEOTIDE SEQUENCE</scope>
</reference>
<feature type="transmembrane region" description="Helical" evidence="1">
    <location>
        <begin position="59"/>
        <end position="78"/>
    </location>
</feature>